<gene>
    <name evidence="2" type="ORF">DXN05_20730</name>
</gene>
<sequence>MGNFTNIINEQAHPRLSKTEQLIAAMAGFILIAAGVRNLRKDNQRGYAELLCGAYLLFKGASGHAPFRKETLQSVANETADATLDITV</sequence>
<protein>
    <recommendedName>
        <fullName evidence="4">DUF2892 domain-containing protein</fullName>
    </recommendedName>
</protein>
<organism evidence="2 3">
    <name type="scientific">Deminuibacter soli</name>
    <dbReference type="NCBI Taxonomy" id="2291815"/>
    <lineage>
        <taxon>Bacteria</taxon>
        <taxon>Pseudomonadati</taxon>
        <taxon>Bacteroidota</taxon>
        <taxon>Chitinophagia</taxon>
        <taxon>Chitinophagales</taxon>
        <taxon>Chitinophagaceae</taxon>
        <taxon>Deminuibacter</taxon>
    </lineage>
</organism>
<dbReference type="OrthoDB" id="9797595at2"/>
<feature type="transmembrane region" description="Helical" evidence="1">
    <location>
        <begin position="22"/>
        <end position="39"/>
    </location>
</feature>
<evidence type="ECO:0000256" key="1">
    <source>
        <dbReference type="SAM" id="Phobius"/>
    </source>
</evidence>
<evidence type="ECO:0008006" key="4">
    <source>
        <dbReference type="Google" id="ProtNLM"/>
    </source>
</evidence>
<evidence type="ECO:0000313" key="2">
    <source>
        <dbReference type="EMBL" id="RFM26337.1"/>
    </source>
</evidence>
<accession>A0A3E1NEN7</accession>
<dbReference type="AlphaFoldDB" id="A0A3E1NEN7"/>
<keyword evidence="1" id="KW-0812">Transmembrane</keyword>
<name>A0A3E1NEN7_9BACT</name>
<comment type="caution">
    <text evidence="2">The sequence shown here is derived from an EMBL/GenBank/DDBJ whole genome shotgun (WGS) entry which is preliminary data.</text>
</comment>
<keyword evidence="3" id="KW-1185">Reference proteome</keyword>
<keyword evidence="1" id="KW-1133">Transmembrane helix</keyword>
<reference evidence="2 3" key="1">
    <citation type="submission" date="2018-08" db="EMBL/GenBank/DDBJ databases">
        <title>Chitinophagaceae sp. K23C18032701, a novel bacterium isolated from forest soil.</title>
        <authorList>
            <person name="Wang C."/>
        </authorList>
    </citation>
    <scope>NUCLEOTIDE SEQUENCE [LARGE SCALE GENOMIC DNA]</scope>
    <source>
        <strain evidence="2 3">K23C18032701</strain>
    </source>
</reference>
<dbReference type="RefSeq" id="WP_116849209.1">
    <property type="nucleotide sequence ID" value="NZ_QTJU01000010.1"/>
</dbReference>
<dbReference type="EMBL" id="QTJU01000010">
    <property type="protein sequence ID" value="RFM26337.1"/>
    <property type="molecule type" value="Genomic_DNA"/>
</dbReference>
<evidence type="ECO:0000313" key="3">
    <source>
        <dbReference type="Proteomes" id="UP000261284"/>
    </source>
</evidence>
<proteinExistence type="predicted"/>
<dbReference type="Proteomes" id="UP000261284">
    <property type="component" value="Unassembled WGS sequence"/>
</dbReference>
<keyword evidence="1" id="KW-0472">Membrane</keyword>